<dbReference type="Pfam" id="PF07238">
    <property type="entry name" value="PilZ"/>
    <property type="match status" value="1"/>
</dbReference>
<dbReference type="Pfam" id="PF13487">
    <property type="entry name" value="HD_5"/>
    <property type="match status" value="1"/>
</dbReference>
<reference evidence="6" key="1">
    <citation type="journal article" date="2019" name="Int. J. Syst. Evol. Microbiol.">
        <title>The Global Catalogue of Microorganisms (GCM) 10K type strain sequencing project: providing services to taxonomists for standard genome sequencing and annotation.</title>
        <authorList>
            <consortium name="The Broad Institute Genomics Platform"/>
            <consortium name="The Broad Institute Genome Sequencing Center for Infectious Disease"/>
            <person name="Wu L."/>
            <person name="Ma J."/>
        </authorList>
    </citation>
    <scope>NUCLEOTIDE SEQUENCE [LARGE SCALE GENOMIC DNA]</scope>
    <source>
        <strain evidence="6">IBRC 10765</strain>
    </source>
</reference>
<sequence>MEQKDTEGQFITSTNEILRLFRHVQEKLSPVTITFPGMAKKLTTYVVNVDNDSRQLLFDEVLPLTDSPLMQDGRPFNLETYYDGCRIRARNIKAIPRKDSEGSYSYLVVAPDEVHYYQRRAAFRAQVRRTLNIWAHLLDDGGKVVRAKLRDLSAEGCKLEIDGNYQHVLERYKEAQPIKFTFPNGTNMTPKVIMRHVVYDEARKMTQCGCQLGELTPGEESQVANVVNELQRDHINFVRNGGNPEGVPALFLPPTQDSARAALESKLEALENKPEPPAPTAAEVKKSEQAKAKAVRARQSGPIDYRVAHQAGVSAVRSLVAKLRAEQELPISQAMEAAEDLSVAWETDRQPLLMLTRIRNGQDFLFEHSVSVGLQLADQVVRSQQKDDSELVRKLIFAGMVHDLAKSLLPDGVQETRVKLPPDRNALLQKHAQKVRSILATMPNVPKEAVMVATQNFERLNGSGIPDGLRADEIHPLGKMAAVIDVLDMLANRVGRDVYYHPVLAFKAMLNLPQELDSDSVKKVIRYQGLYPLGATVKLSNGYIGLVMRHNDDSKPTHARLVYNLADQSHFPPRDIELASSGVTVEAPADPVKLGLSNSLLRLPLQN</sequence>
<dbReference type="InterPro" id="IPR012349">
    <property type="entry name" value="Split_barrel_FMN-bd"/>
</dbReference>
<comment type="caution">
    <text evidence="5">The sequence shown here is derived from an EMBL/GenBank/DDBJ whole genome shotgun (WGS) entry which is preliminary data.</text>
</comment>
<dbReference type="Gene3D" id="2.30.110.10">
    <property type="entry name" value="Electron Transport, Fmn-binding Protein, Chain A"/>
    <property type="match status" value="1"/>
</dbReference>
<evidence type="ECO:0000313" key="5">
    <source>
        <dbReference type="EMBL" id="MFC3851817.1"/>
    </source>
</evidence>
<dbReference type="Gene3D" id="2.40.10.220">
    <property type="entry name" value="predicted glycosyltransferase like domains"/>
    <property type="match status" value="1"/>
</dbReference>
<dbReference type="SUPFAM" id="SSF109604">
    <property type="entry name" value="HD-domain/PDEase-like"/>
    <property type="match status" value="1"/>
</dbReference>
<organism evidence="5 6">
    <name type="scientific">Saccharospirillum mangrovi</name>
    <dbReference type="NCBI Taxonomy" id="2161747"/>
    <lineage>
        <taxon>Bacteria</taxon>
        <taxon>Pseudomonadati</taxon>
        <taxon>Pseudomonadota</taxon>
        <taxon>Gammaproteobacteria</taxon>
        <taxon>Oceanospirillales</taxon>
        <taxon>Saccharospirillaceae</taxon>
        <taxon>Saccharospirillum</taxon>
    </lineage>
</organism>
<evidence type="ECO:0000313" key="6">
    <source>
        <dbReference type="Proteomes" id="UP001595617"/>
    </source>
</evidence>
<dbReference type="InterPro" id="IPR037522">
    <property type="entry name" value="HD_GYP_dom"/>
</dbReference>
<evidence type="ECO:0000256" key="1">
    <source>
        <dbReference type="ARBA" id="ARBA00022636"/>
    </source>
</evidence>
<name>A0ABV7ZTI7_9GAMM</name>
<gene>
    <name evidence="5" type="ORF">ACFOOG_03125</name>
</gene>
<accession>A0ABV7ZTI7</accession>
<keyword evidence="2" id="KW-0547">Nucleotide-binding</keyword>
<evidence type="ECO:0000259" key="4">
    <source>
        <dbReference type="PROSITE" id="PS51832"/>
    </source>
</evidence>
<dbReference type="Gene3D" id="1.10.3210.10">
    <property type="entry name" value="Hypothetical protein af1432"/>
    <property type="match status" value="1"/>
</dbReference>
<keyword evidence="6" id="KW-1185">Reference proteome</keyword>
<protein>
    <submittedName>
        <fullName evidence="5">HD domain-containing phosphohydrolase</fullName>
    </submittedName>
</protein>
<evidence type="ECO:0000256" key="2">
    <source>
        <dbReference type="ARBA" id="ARBA00022741"/>
    </source>
</evidence>
<keyword evidence="1" id="KW-0973">c-di-GMP</keyword>
<dbReference type="PANTHER" id="PTHR43155:SF2">
    <property type="entry name" value="CYCLIC DI-GMP PHOSPHODIESTERASE PA4108"/>
    <property type="match status" value="1"/>
</dbReference>
<dbReference type="InterPro" id="IPR009875">
    <property type="entry name" value="PilZ_domain"/>
</dbReference>
<dbReference type="RefSeq" id="WP_380693253.1">
    <property type="nucleotide sequence ID" value="NZ_JBHRYR010000002.1"/>
</dbReference>
<dbReference type="EMBL" id="JBHRYR010000002">
    <property type="protein sequence ID" value="MFC3851817.1"/>
    <property type="molecule type" value="Genomic_DNA"/>
</dbReference>
<dbReference type="Proteomes" id="UP001595617">
    <property type="component" value="Unassembled WGS sequence"/>
</dbReference>
<dbReference type="PANTHER" id="PTHR43155">
    <property type="entry name" value="CYCLIC DI-GMP PHOSPHODIESTERASE PA4108-RELATED"/>
    <property type="match status" value="1"/>
</dbReference>
<feature type="domain" description="HD-GYP" evidence="4">
    <location>
        <begin position="344"/>
        <end position="541"/>
    </location>
</feature>
<evidence type="ECO:0000256" key="3">
    <source>
        <dbReference type="ARBA" id="ARBA00023143"/>
    </source>
</evidence>
<keyword evidence="3" id="KW-0975">Bacterial flagellum</keyword>
<dbReference type="InterPro" id="IPR009926">
    <property type="entry name" value="T3SS_YcgR_PilZN"/>
</dbReference>
<dbReference type="Pfam" id="PF07317">
    <property type="entry name" value="PilZN"/>
    <property type="match status" value="1"/>
</dbReference>
<dbReference type="PROSITE" id="PS51832">
    <property type="entry name" value="HD_GYP"/>
    <property type="match status" value="1"/>
</dbReference>
<proteinExistence type="predicted"/>